<evidence type="ECO:0000313" key="2">
    <source>
        <dbReference type="EMBL" id="KEK17990.1"/>
    </source>
</evidence>
<dbReference type="InterPro" id="IPR000182">
    <property type="entry name" value="GNAT_dom"/>
</dbReference>
<sequence length="270" mass="31865">MKRIENISEAEREKLLQCLYKEEIFQTFTIHSLQHNWFQVCYINKDNEQITSMLIVTDEGNCFYTTFWVRNKKELHIIAKQLQALKDNRILLAGKRAEVQEIMQYLRIEEEASTDFCYVYDKGNVTETDGNQIRKAMINEEDICYIQQFYKSFFQPSTEAELEKIRNRRKIESDIQKGLYFVMEGDEPVGMGRYGSVTKHYVELTTMYVKARFRGKGYGKTLLNGLIHSCLTAGKQPILQTSYDNREARGLYEKIGFTQIGEYSFQFMRR</sequence>
<dbReference type="Gene3D" id="3.40.630.30">
    <property type="match status" value="1"/>
</dbReference>
<dbReference type="Pfam" id="PF00583">
    <property type="entry name" value="Acetyltransf_1"/>
    <property type="match status" value="1"/>
</dbReference>
<dbReference type="OrthoDB" id="9798006at2"/>
<dbReference type="AlphaFoldDB" id="A0A073JUN0"/>
<gene>
    <name evidence="2" type="ORF">BAMA_08150</name>
</gene>
<reference evidence="2 3" key="1">
    <citation type="submission" date="2014-06" db="EMBL/GenBank/DDBJ databases">
        <title>Draft genome sequence of Bacillus manliponensis JCM 15802 (MCCC 1A00708).</title>
        <authorList>
            <person name="Lai Q."/>
            <person name="Liu Y."/>
            <person name="Shao Z."/>
        </authorList>
    </citation>
    <scope>NUCLEOTIDE SEQUENCE [LARGE SCALE GENOMIC DNA]</scope>
    <source>
        <strain evidence="2 3">JCM 15802</strain>
    </source>
</reference>
<name>A0A073JUN0_9BACI</name>
<organism evidence="2 3">
    <name type="scientific">Bacillus manliponensis</name>
    <dbReference type="NCBI Taxonomy" id="574376"/>
    <lineage>
        <taxon>Bacteria</taxon>
        <taxon>Bacillati</taxon>
        <taxon>Bacillota</taxon>
        <taxon>Bacilli</taxon>
        <taxon>Bacillales</taxon>
        <taxon>Bacillaceae</taxon>
        <taxon>Bacillus</taxon>
        <taxon>Bacillus cereus group</taxon>
    </lineage>
</organism>
<dbReference type="PANTHER" id="PTHR31143">
    <property type="match status" value="1"/>
</dbReference>
<dbReference type="Proteomes" id="UP000027822">
    <property type="component" value="Unassembled WGS sequence"/>
</dbReference>
<dbReference type="InterPro" id="IPR016181">
    <property type="entry name" value="Acyl_CoA_acyltransferase"/>
</dbReference>
<dbReference type="PANTHER" id="PTHR31143:SF2">
    <property type="entry name" value="FR47-LIKE DOMAIN-CONTAINING PROTEIN-RELATED"/>
    <property type="match status" value="1"/>
</dbReference>
<comment type="caution">
    <text evidence="2">The sequence shown here is derived from an EMBL/GenBank/DDBJ whole genome shotgun (WGS) entry which is preliminary data.</text>
</comment>
<feature type="domain" description="N-acetyltransferase" evidence="1">
    <location>
        <begin position="133"/>
        <end position="270"/>
    </location>
</feature>
<dbReference type="SUPFAM" id="SSF55729">
    <property type="entry name" value="Acyl-CoA N-acyltransferases (Nat)"/>
    <property type="match status" value="1"/>
</dbReference>
<protein>
    <recommendedName>
        <fullName evidence="1">N-acetyltransferase domain-containing protein</fullName>
    </recommendedName>
</protein>
<keyword evidence="3" id="KW-1185">Reference proteome</keyword>
<dbReference type="STRING" id="574376.BAMA_08150"/>
<dbReference type="InterPro" id="IPR027365">
    <property type="entry name" value="GNAT_acetyltra_YdfB-like"/>
</dbReference>
<dbReference type="RefSeq" id="WP_034642170.1">
    <property type="nucleotide sequence ID" value="NZ_CBCSJC010000016.1"/>
</dbReference>
<proteinExistence type="predicted"/>
<dbReference type="CDD" id="cd04301">
    <property type="entry name" value="NAT_SF"/>
    <property type="match status" value="1"/>
</dbReference>
<evidence type="ECO:0000313" key="3">
    <source>
        <dbReference type="Proteomes" id="UP000027822"/>
    </source>
</evidence>
<dbReference type="PROSITE" id="PS51186">
    <property type="entry name" value="GNAT"/>
    <property type="match status" value="1"/>
</dbReference>
<dbReference type="EMBL" id="JOTN01000019">
    <property type="protein sequence ID" value="KEK17990.1"/>
    <property type="molecule type" value="Genomic_DNA"/>
</dbReference>
<accession>A0A073JUN0</accession>
<evidence type="ECO:0000259" key="1">
    <source>
        <dbReference type="PROSITE" id="PS51186"/>
    </source>
</evidence>
<dbReference type="GO" id="GO:0016747">
    <property type="term" value="F:acyltransferase activity, transferring groups other than amino-acyl groups"/>
    <property type="evidence" value="ECO:0007669"/>
    <property type="project" value="InterPro"/>
</dbReference>